<dbReference type="AlphaFoldDB" id="A0AAW1LB88"/>
<proteinExistence type="predicted"/>
<evidence type="ECO:0008006" key="3">
    <source>
        <dbReference type="Google" id="ProtNLM"/>
    </source>
</evidence>
<sequence length="181" mass="20921">MWKYSANNNNGEALVGWSEKQNTYLVFDAKDRGTFASAAWRREYNPDLCFVSRDVNDKPLTASRDVLPNFPHNQHCPVVINIGLTIPIVRSHPRPRWNFRKTNWKKFSEQLDYTLNWIPPIGKNYQRFVGAIISSAKTAVPRGYRKEYIPSWSEACDELYTTERNIYPAGAKPATNYTRSS</sequence>
<dbReference type="InterPro" id="IPR036691">
    <property type="entry name" value="Endo/exonu/phosph_ase_sf"/>
</dbReference>
<dbReference type="PANTHER" id="PTHR36688:SF1">
    <property type="entry name" value="ENDONUCLEASE_EXONUCLEASE_PHOSPHATASE DOMAIN-CONTAINING PROTEIN"/>
    <property type="match status" value="1"/>
</dbReference>
<dbReference type="Proteomes" id="UP001458880">
    <property type="component" value="Unassembled WGS sequence"/>
</dbReference>
<dbReference type="InterPro" id="IPR052560">
    <property type="entry name" value="RdDP_mobile_element"/>
</dbReference>
<comment type="caution">
    <text evidence="1">The sequence shown here is derived from an EMBL/GenBank/DDBJ whole genome shotgun (WGS) entry which is preliminary data.</text>
</comment>
<protein>
    <recommendedName>
        <fullName evidence="3">Endonuclease/exonuclease/phosphatase domain-containing protein</fullName>
    </recommendedName>
</protein>
<evidence type="ECO:0000313" key="1">
    <source>
        <dbReference type="EMBL" id="KAK9731723.1"/>
    </source>
</evidence>
<dbReference type="EMBL" id="JASPKY010000128">
    <property type="protein sequence ID" value="KAK9731723.1"/>
    <property type="molecule type" value="Genomic_DNA"/>
</dbReference>
<dbReference type="PANTHER" id="PTHR36688">
    <property type="entry name" value="ENDO/EXONUCLEASE/PHOSPHATASE DOMAIN-CONTAINING PROTEIN"/>
    <property type="match status" value="1"/>
</dbReference>
<accession>A0AAW1LB88</accession>
<evidence type="ECO:0000313" key="2">
    <source>
        <dbReference type="Proteomes" id="UP001458880"/>
    </source>
</evidence>
<organism evidence="1 2">
    <name type="scientific">Popillia japonica</name>
    <name type="common">Japanese beetle</name>
    <dbReference type="NCBI Taxonomy" id="7064"/>
    <lineage>
        <taxon>Eukaryota</taxon>
        <taxon>Metazoa</taxon>
        <taxon>Ecdysozoa</taxon>
        <taxon>Arthropoda</taxon>
        <taxon>Hexapoda</taxon>
        <taxon>Insecta</taxon>
        <taxon>Pterygota</taxon>
        <taxon>Neoptera</taxon>
        <taxon>Endopterygota</taxon>
        <taxon>Coleoptera</taxon>
        <taxon>Polyphaga</taxon>
        <taxon>Scarabaeiformia</taxon>
        <taxon>Scarabaeidae</taxon>
        <taxon>Rutelinae</taxon>
        <taxon>Popillia</taxon>
    </lineage>
</organism>
<gene>
    <name evidence="1" type="ORF">QE152_g13438</name>
</gene>
<keyword evidence="2" id="KW-1185">Reference proteome</keyword>
<dbReference type="Gene3D" id="3.60.10.10">
    <property type="entry name" value="Endonuclease/exonuclease/phosphatase"/>
    <property type="match status" value="1"/>
</dbReference>
<reference evidence="1 2" key="1">
    <citation type="journal article" date="2024" name="BMC Genomics">
        <title>De novo assembly and annotation of Popillia japonica's genome with initial clues to its potential as an invasive pest.</title>
        <authorList>
            <person name="Cucini C."/>
            <person name="Boschi S."/>
            <person name="Funari R."/>
            <person name="Cardaioli E."/>
            <person name="Iannotti N."/>
            <person name="Marturano G."/>
            <person name="Paoli F."/>
            <person name="Bruttini M."/>
            <person name="Carapelli A."/>
            <person name="Frati F."/>
            <person name="Nardi F."/>
        </authorList>
    </citation>
    <scope>NUCLEOTIDE SEQUENCE [LARGE SCALE GENOMIC DNA]</scope>
    <source>
        <strain evidence="1">DMR45628</strain>
    </source>
</reference>
<name>A0AAW1LB88_POPJA</name>